<keyword evidence="2 5" id="KW-0812">Transmembrane</keyword>
<evidence type="ECO:0000256" key="4">
    <source>
        <dbReference type="ARBA" id="ARBA00023136"/>
    </source>
</evidence>
<dbReference type="Pfam" id="PF12698">
    <property type="entry name" value="ABC2_membrane_3"/>
    <property type="match status" value="2"/>
</dbReference>
<dbReference type="InterPro" id="IPR017500">
    <property type="entry name" value="Phage_infect_YhgE_N"/>
</dbReference>
<comment type="subcellular location">
    <subcellularLocation>
        <location evidence="1">Membrane</location>
        <topology evidence="1">Multi-pass membrane protein</topology>
    </subcellularLocation>
</comment>
<protein>
    <submittedName>
        <fullName evidence="7">YhgE/Pip domain-containing protein</fullName>
    </submittedName>
</protein>
<dbReference type="PANTHER" id="PTHR43077">
    <property type="entry name" value="TRANSPORT PERMEASE YVFS-RELATED"/>
    <property type="match status" value="1"/>
</dbReference>
<dbReference type="InterPro" id="IPR051328">
    <property type="entry name" value="T7SS_ABC-Transporter"/>
</dbReference>
<dbReference type="NCBIfam" id="TIGR03061">
    <property type="entry name" value="pip_yhgE_Nterm"/>
    <property type="match status" value="1"/>
</dbReference>
<reference evidence="7 8" key="1">
    <citation type="journal article" date="2019" name="Int. J. Syst. Evol. Microbiol.">
        <title>The Global Catalogue of Microorganisms (GCM) 10K type strain sequencing project: providing services to taxonomists for standard genome sequencing and annotation.</title>
        <authorList>
            <consortium name="The Broad Institute Genomics Platform"/>
            <consortium name="The Broad Institute Genome Sequencing Center for Infectious Disease"/>
            <person name="Wu L."/>
            <person name="Ma J."/>
        </authorList>
    </citation>
    <scope>NUCLEOTIDE SEQUENCE [LARGE SCALE GENOMIC DNA]</scope>
    <source>
        <strain evidence="7 8">JCM 3272</strain>
    </source>
</reference>
<keyword evidence="8" id="KW-1185">Reference proteome</keyword>
<dbReference type="NCBIfam" id="TIGR03057">
    <property type="entry name" value="xxxLxxG_by_4"/>
    <property type="match status" value="2"/>
</dbReference>
<keyword evidence="4 5" id="KW-0472">Membrane</keyword>
<dbReference type="EMBL" id="BAAARV010000086">
    <property type="protein sequence ID" value="GAA2379593.1"/>
    <property type="molecule type" value="Genomic_DNA"/>
</dbReference>
<dbReference type="InterPro" id="IPR017501">
    <property type="entry name" value="Phage_infect_YhgE_C"/>
</dbReference>
<gene>
    <name evidence="7" type="ORF">GCM10010170_086360</name>
</gene>
<evidence type="ECO:0000256" key="3">
    <source>
        <dbReference type="ARBA" id="ARBA00022989"/>
    </source>
</evidence>
<dbReference type="Proteomes" id="UP001501444">
    <property type="component" value="Unassembled WGS sequence"/>
</dbReference>
<evidence type="ECO:0000256" key="2">
    <source>
        <dbReference type="ARBA" id="ARBA00022692"/>
    </source>
</evidence>
<evidence type="ECO:0000256" key="5">
    <source>
        <dbReference type="SAM" id="Phobius"/>
    </source>
</evidence>
<dbReference type="PANTHER" id="PTHR43077:SF5">
    <property type="entry name" value="PHAGE INFECTION PROTEIN"/>
    <property type="match status" value="1"/>
</dbReference>
<keyword evidence="3 5" id="KW-1133">Transmembrane helix</keyword>
<evidence type="ECO:0000313" key="8">
    <source>
        <dbReference type="Proteomes" id="UP001501444"/>
    </source>
</evidence>
<name>A0ABN3HGE0_9ACTN</name>
<accession>A0ABN3HGE0</accession>
<feature type="transmembrane region" description="Helical" evidence="5">
    <location>
        <begin position="510"/>
        <end position="530"/>
    </location>
</feature>
<feature type="domain" description="ABC-2 type transporter transmembrane" evidence="6">
    <location>
        <begin position="22"/>
        <end position="152"/>
    </location>
</feature>
<feature type="transmembrane region" description="Helical" evidence="5">
    <location>
        <begin position="584"/>
        <end position="603"/>
    </location>
</feature>
<feature type="transmembrane region" description="Helical" evidence="5">
    <location>
        <begin position="666"/>
        <end position="689"/>
    </location>
</feature>
<feature type="transmembrane region" description="Helical" evidence="5">
    <location>
        <begin position="12"/>
        <end position="38"/>
    </location>
</feature>
<proteinExistence type="predicted"/>
<evidence type="ECO:0000313" key="7">
    <source>
        <dbReference type="EMBL" id="GAA2379593.1"/>
    </source>
</evidence>
<evidence type="ECO:0000256" key="1">
    <source>
        <dbReference type="ARBA" id="ARBA00004141"/>
    </source>
</evidence>
<feature type="domain" description="ABC-2 type transporter transmembrane" evidence="6">
    <location>
        <begin position="500"/>
        <end position="684"/>
    </location>
</feature>
<feature type="transmembrane region" description="Helical" evidence="5">
    <location>
        <begin position="551"/>
        <end position="572"/>
    </location>
</feature>
<dbReference type="NCBIfam" id="TIGR03062">
    <property type="entry name" value="pip_yhgE_Cterm"/>
    <property type="match status" value="1"/>
</dbReference>
<evidence type="ECO:0000259" key="6">
    <source>
        <dbReference type="Pfam" id="PF12698"/>
    </source>
</evidence>
<dbReference type="RefSeq" id="WP_344618468.1">
    <property type="nucleotide sequence ID" value="NZ_BAAARV010000086.1"/>
</dbReference>
<dbReference type="InterPro" id="IPR013525">
    <property type="entry name" value="ABC2_TM"/>
</dbReference>
<dbReference type="InterPro" id="IPR023908">
    <property type="entry name" value="xxxLxxG_rpt"/>
</dbReference>
<comment type="caution">
    <text evidence="7">The sequence shown here is derived from an EMBL/GenBank/DDBJ whole genome shotgun (WGS) entry which is preliminary data.</text>
</comment>
<organism evidence="7 8">
    <name type="scientific">Dactylosporangium salmoneum</name>
    <dbReference type="NCBI Taxonomy" id="53361"/>
    <lineage>
        <taxon>Bacteria</taxon>
        <taxon>Bacillati</taxon>
        <taxon>Actinomycetota</taxon>
        <taxon>Actinomycetes</taxon>
        <taxon>Micromonosporales</taxon>
        <taxon>Micromonosporaceae</taxon>
        <taxon>Dactylosporangium</taxon>
    </lineage>
</organism>
<sequence length="705" mass="72688">MNLFELRRFFRAPITIAALVVLALIPLLYGALYLWAFWDPYGNMRHIPVALVNEDRPAKAPDGGTLEAGKDLAGELQHRDVFGWQPATAQQAKQGLRDGRYQLVFEIPADFSASLVTPPDPGKDPQRGRLTVVSDDASNYLAGQLSRSVFTEVRAGASSTAARRYFDRMLIGFTDLKTQTQQAAAGASQLAGGAADAQGGAGSLASGTDQAHAGAGQLDHGLAQAAQGSKQLYDGLVALDAGAAQLADGTAQAAAGGRLLAGKVDAAADKAEPALRENAEQIAAAANAIADGADLILQHLDALPALARQAAQAHADLIALGKRYPDITSSAEYQAALSAAEAAQQLQARLDTGDLSALREQIAAVAATARQVAQAAPHLADDVAAARKQVDTLADGLDALAGGASRLHAGTGDAVSGARDLNGGIYRLASGARQLDDGLGALSDGGHRLAAGLADLGDGANRLADGLTDGAARIPGYDPDTRAARAGVLGDPVALQRDTEHPAATYGAGFAPYFLGLALWVGAMISYMVLRPLARRHLVSGARPYRAALAGWLPALLIGVVQAAALFLVVRFALGLRPAHPLGMFGYLCLAAVAFTALVQWLGARLGPAGRLVALAVLMLQLTSSGGTYPIQTTPGFLQAVHPFLPMTYVVSGLRHLVNGGPGGTVLTGAVVLAGFAAAAFALTTVAAWRGRRLTPSKLHPDLVM</sequence>